<evidence type="ECO:0000313" key="4">
    <source>
        <dbReference type="Proteomes" id="UP000324832"/>
    </source>
</evidence>
<proteinExistence type="predicted"/>
<dbReference type="PROSITE" id="PS50012">
    <property type="entry name" value="RCC1_3"/>
    <property type="match status" value="4"/>
</dbReference>
<dbReference type="Gene3D" id="2.130.10.30">
    <property type="entry name" value="Regulator of chromosome condensation 1/beta-lactamase-inhibitor protein II"/>
    <property type="match status" value="2"/>
</dbReference>
<dbReference type="InterPro" id="IPR000408">
    <property type="entry name" value="Reg_chr_condens"/>
</dbReference>
<organism evidence="3 4">
    <name type="scientific">Leptidea sinapis</name>
    <dbReference type="NCBI Taxonomy" id="189913"/>
    <lineage>
        <taxon>Eukaryota</taxon>
        <taxon>Metazoa</taxon>
        <taxon>Ecdysozoa</taxon>
        <taxon>Arthropoda</taxon>
        <taxon>Hexapoda</taxon>
        <taxon>Insecta</taxon>
        <taxon>Pterygota</taxon>
        <taxon>Neoptera</taxon>
        <taxon>Endopterygota</taxon>
        <taxon>Lepidoptera</taxon>
        <taxon>Glossata</taxon>
        <taxon>Ditrysia</taxon>
        <taxon>Papilionoidea</taxon>
        <taxon>Pieridae</taxon>
        <taxon>Dismorphiinae</taxon>
        <taxon>Leptidea</taxon>
    </lineage>
</organism>
<dbReference type="OrthoDB" id="297375at2759"/>
<dbReference type="SUPFAM" id="SSF50985">
    <property type="entry name" value="RCC1/BLIP-II"/>
    <property type="match status" value="1"/>
</dbReference>
<evidence type="ECO:0008006" key="5">
    <source>
        <dbReference type="Google" id="ProtNLM"/>
    </source>
</evidence>
<accession>A0A5E4PMP9</accession>
<feature type="repeat" description="RCC1" evidence="1">
    <location>
        <begin position="119"/>
        <end position="170"/>
    </location>
</feature>
<feature type="repeat" description="RCC1" evidence="1">
    <location>
        <begin position="299"/>
        <end position="352"/>
    </location>
</feature>
<feature type="region of interest" description="Disordered" evidence="2">
    <location>
        <begin position="1"/>
        <end position="47"/>
    </location>
</feature>
<dbReference type="Proteomes" id="UP000324832">
    <property type="component" value="Unassembled WGS sequence"/>
</dbReference>
<reference evidence="3 4" key="1">
    <citation type="submission" date="2017-07" db="EMBL/GenBank/DDBJ databases">
        <authorList>
            <person name="Talla V."/>
            <person name="Backstrom N."/>
        </authorList>
    </citation>
    <scope>NUCLEOTIDE SEQUENCE [LARGE SCALE GENOMIC DNA]</scope>
</reference>
<keyword evidence="4" id="KW-1185">Reference proteome</keyword>
<dbReference type="Pfam" id="PF00415">
    <property type="entry name" value="RCC1"/>
    <property type="match status" value="4"/>
</dbReference>
<evidence type="ECO:0000256" key="1">
    <source>
        <dbReference type="PROSITE-ProRule" id="PRU00235"/>
    </source>
</evidence>
<evidence type="ECO:0000256" key="2">
    <source>
        <dbReference type="SAM" id="MobiDB-lite"/>
    </source>
</evidence>
<dbReference type="PRINTS" id="PR00633">
    <property type="entry name" value="RCCNDNSATION"/>
</dbReference>
<gene>
    <name evidence="3" type="ORF">LSINAPIS_LOCUS186</name>
</gene>
<dbReference type="AlphaFoldDB" id="A0A5E4PMP9"/>
<dbReference type="GO" id="GO:0016020">
    <property type="term" value="C:membrane"/>
    <property type="evidence" value="ECO:0007669"/>
    <property type="project" value="TreeGrafter"/>
</dbReference>
<dbReference type="PANTHER" id="PTHR46207">
    <property type="entry name" value="PROTEIN RCC2"/>
    <property type="match status" value="1"/>
</dbReference>
<dbReference type="EMBL" id="FZQP02000002">
    <property type="protein sequence ID" value="VVC86344.1"/>
    <property type="molecule type" value="Genomic_DNA"/>
</dbReference>
<dbReference type="PROSITE" id="PS00626">
    <property type="entry name" value="RCC1_2"/>
    <property type="match status" value="2"/>
</dbReference>
<dbReference type="InterPro" id="IPR028641">
    <property type="entry name" value="RCC2"/>
</dbReference>
<protein>
    <recommendedName>
        <fullName evidence="5">Protein RCC2 homolog</fullName>
    </recommendedName>
</protein>
<name>A0A5E4PMP9_9NEOP</name>
<dbReference type="InterPro" id="IPR009091">
    <property type="entry name" value="RCC1/BLIP-II"/>
</dbReference>
<evidence type="ECO:0000313" key="3">
    <source>
        <dbReference type="EMBL" id="VVC86344.1"/>
    </source>
</evidence>
<sequence length="468" mass="51275">MAERSRKRNSSAVVESNSKRRFVPDSDEDEDQDASRVPSPLPEESQQTFPEVVLKSFYKKPGVLLIAGCVSWDNVAKRDSNGENIHPNLYTFHKFTDRKYRLIVSGCDSGHSILVSTSGECYTFGRNNYGQLGLGDTTTRYVPELVPELTGKNIIHAATGKHHSLFVTDTGTVYACGDNKHGQLGIGNNTPQYKTPTRIRYKGPPVVKAGCGSNFSMILDCNGALHSFGLPEFGQLGHNTDGKYFMTSNRLAFNLQAIPKKIAAYFEKQRDGRMNPITNVEIVDFSCGNNHTVAIDSLKRVFSWGFGGYGRLGHSDPKDVAVPLLIRSFQGSSRGVKSVYCGSKFTLAVNELGMLYLFGQPKPTGEANMYPKPMQDLMGWNVQCMGAGHTSMLFAADDTLIAMGASPTYGELGLGFTCGSTTRAKEVYSMAGMKYSQIAMGYSHSMLLVDDSTDEVKQKLEAIPTYSP</sequence>
<feature type="repeat" description="RCC1" evidence="1">
    <location>
        <begin position="171"/>
        <end position="222"/>
    </location>
</feature>
<dbReference type="GO" id="GO:0031267">
    <property type="term" value="F:small GTPase binding"/>
    <property type="evidence" value="ECO:0007669"/>
    <property type="project" value="TreeGrafter"/>
</dbReference>
<feature type="repeat" description="RCC1" evidence="1">
    <location>
        <begin position="223"/>
        <end position="298"/>
    </location>
</feature>
<dbReference type="PANTHER" id="PTHR46207:SF1">
    <property type="entry name" value="PROTEIN RCC2"/>
    <property type="match status" value="1"/>
</dbReference>